<evidence type="ECO:0000313" key="2">
    <source>
        <dbReference type="EMBL" id="KAF5559481.1"/>
    </source>
</evidence>
<protein>
    <submittedName>
        <fullName evidence="2">Uncharacterized protein</fullName>
    </submittedName>
</protein>
<feature type="region of interest" description="Disordered" evidence="1">
    <location>
        <begin position="1"/>
        <end position="39"/>
    </location>
</feature>
<comment type="caution">
    <text evidence="2">The sequence shown here is derived from an EMBL/GenBank/DDBJ whole genome shotgun (WGS) entry which is preliminary data.</text>
</comment>
<organism evidence="2 3">
    <name type="scientific">Fusarium napiforme</name>
    <dbReference type="NCBI Taxonomy" id="42672"/>
    <lineage>
        <taxon>Eukaryota</taxon>
        <taxon>Fungi</taxon>
        <taxon>Dikarya</taxon>
        <taxon>Ascomycota</taxon>
        <taxon>Pezizomycotina</taxon>
        <taxon>Sordariomycetes</taxon>
        <taxon>Hypocreomycetidae</taxon>
        <taxon>Hypocreales</taxon>
        <taxon>Nectriaceae</taxon>
        <taxon>Fusarium</taxon>
        <taxon>Fusarium fujikuroi species complex</taxon>
    </lineage>
</organism>
<evidence type="ECO:0000313" key="3">
    <source>
        <dbReference type="Proteomes" id="UP000574317"/>
    </source>
</evidence>
<feature type="compositionally biased region" description="Basic and acidic residues" evidence="1">
    <location>
        <begin position="24"/>
        <end position="34"/>
    </location>
</feature>
<sequence>MSSSGDEDEVGSVALSESTEFESDFDHDHDHDSDLDSDADSDFALADRVERPSSRTMCSPTCGLCRFEFLEGEEFVVYKPHSKLYPRTWYGKYDPSVPSRLAIEWGYHRACVALVQPRVLTKNWHARLFEITSGSNDYILPPPSWTKRRTQWIKQTIATDLRQALGGRLPEEIYQHIASFCLRERACQLLGDLWRDHGSLDDIIKTLYIGRCTSVWAQHVEVEGLRYVKSLSTRRLTQHDTLLFKARFKKRGAINRPEASLNIYHSQDHLGIRDIIITECEELPPLNMEMGLSWAVQRHQKTPFRFTLQDDIKLRHLTIHRAIDPSFAYLTRSWGVLPEDFGSFPQIPLATNSHFTDRLYFESVRAVDWNSPDTCGYSFYVEQDLIRGIVSHKLGEPETRNGDEFGTTDNLWFHMPIDPDERVSELWLRRGQHEAFSSYGSEVFETLIVRTTKGRSFTPGLDPYSRLPIDEGSKLGYKAIAIFPPEGTSRMFYCRAKHLWTYFAFEHTPQLSNKGNSQGVTSWGNFEIEHSLSPSLNPFVGFYSFVASSASLNDVRTITPCRGWSEPFLNDVVGLLFTYSDGRRRCVGQVRLDCLDPPLTVYSDSFWLGCANNDIEADEWIPWHNNVATFCLSEPEPDEGIEYIKVPLKGRLEWVVLRASSAFHHVEEGEPCDGDEISQVMAGRKEVLDYASPGIKSFAVPIRVMEGLI</sequence>
<feature type="compositionally biased region" description="Acidic residues" evidence="1">
    <location>
        <begin position="1"/>
        <end position="10"/>
    </location>
</feature>
<proteinExistence type="predicted"/>
<dbReference type="AlphaFoldDB" id="A0A8H5JRQ2"/>
<evidence type="ECO:0000256" key="1">
    <source>
        <dbReference type="SAM" id="MobiDB-lite"/>
    </source>
</evidence>
<dbReference type="EMBL" id="JAAOAO010000174">
    <property type="protein sequence ID" value="KAF5559481.1"/>
    <property type="molecule type" value="Genomic_DNA"/>
</dbReference>
<accession>A0A8H5JRQ2</accession>
<dbReference type="Proteomes" id="UP000574317">
    <property type="component" value="Unassembled WGS sequence"/>
</dbReference>
<gene>
    <name evidence="2" type="ORF">FNAPI_4700</name>
</gene>
<reference evidence="2 3" key="1">
    <citation type="submission" date="2020-05" db="EMBL/GenBank/DDBJ databases">
        <title>Identification and distribution of gene clusters putatively required for synthesis of sphingolipid metabolism inhibitors in phylogenetically diverse species of the filamentous fungus Fusarium.</title>
        <authorList>
            <person name="Kim H.-S."/>
            <person name="Busman M."/>
            <person name="Brown D.W."/>
            <person name="Divon H."/>
            <person name="Uhlig S."/>
            <person name="Proctor R.H."/>
        </authorList>
    </citation>
    <scope>NUCLEOTIDE SEQUENCE [LARGE SCALE GENOMIC DNA]</scope>
    <source>
        <strain evidence="2 3">NRRL 25196</strain>
    </source>
</reference>
<keyword evidence="3" id="KW-1185">Reference proteome</keyword>
<name>A0A8H5JRQ2_9HYPO</name>